<sequence>MAPSAAKKAIQDGTPFSTAVAKDAVTVDLENKSTEANNIIRRYALFSTASGLIPFIGLDVLAATAIQTKMVKDLADIYGYDIDDQLLRTIINTGITSVGGRILTQIAGSLAETVTPLKMFVNGATQAAVSGFLTLEIGNIYKSKMELGENPADISVMEIANHMVSQIQEGKWDPNKLSLTNQLGGMFSANKQ</sequence>
<keyword evidence="4" id="KW-0472">Membrane</keyword>
<name>A0A5C7F2C8_9BACT</name>
<keyword evidence="3" id="KW-1133">Transmembrane helix</keyword>
<dbReference type="GO" id="GO:0016020">
    <property type="term" value="C:membrane"/>
    <property type="evidence" value="ECO:0007669"/>
    <property type="project" value="UniProtKB-SubCell"/>
</dbReference>
<dbReference type="Pfam" id="PF05128">
    <property type="entry name" value="DUF697"/>
    <property type="match status" value="1"/>
</dbReference>
<proteinExistence type="predicted"/>
<dbReference type="OrthoDB" id="1494207at2"/>
<organism evidence="5 6">
    <name type="scientific">Neolewinella aurantiaca</name>
    <dbReference type="NCBI Taxonomy" id="2602767"/>
    <lineage>
        <taxon>Bacteria</taxon>
        <taxon>Pseudomonadati</taxon>
        <taxon>Bacteroidota</taxon>
        <taxon>Saprospiria</taxon>
        <taxon>Saprospirales</taxon>
        <taxon>Lewinellaceae</taxon>
        <taxon>Neolewinella</taxon>
    </lineage>
</organism>
<dbReference type="AlphaFoldDB" id="A0A5C7F2C8"/>
<evidence type="ECO:0000256" key="1">
    <source>
        <dbReference type="ARBA" id="ARBA00004141"/>
    </source>
</evidence>
<reference evidence="5 6" key="1">
    <citation type="submission" date="2019-08" db="EMBL/GenBank/DDBJ databases">
        <title>Lewinella sp. strain SSH13 Genome sequencing and assembly.</title>
        <authorList>
            <person name="Kim I."/>
        </authorList>
    </citation>
    <scope>NUCLEOTIDE SEQUENCE [LARGE SCALE GENOMIC DNA]</scope>
    <source>
        <strain evidence="5 6">SSH13</strain>
    </source>
</reference>
<evidence type="ECO:0000256" key="2">
    <source>
        <dbReference type="ARBA" id="ARBA00022692"/>
    </source>
</evidence>
<evidence type="ECO:0000256" key="4">
    <source>
        <dbReference type="ARBA" id="ARBA00023136"/>
    </source>
</evidence>
<evidence type="ECO:0000256" key="3">
    <source>
        <dbReference type="ARBA" id="ARBA00022989"/>
    </source>
</evidence>
<evidence type="ECO:0000313" key="6">
    <source>
        <dbReference type="Proteomes" id="UP000321907"/>
    </source>
</evidence>
<comment type="subcellular location">
    <subcellularLocation>
        <location evidence="1">Membrane</location>
        <topology evidence="1">Multi-pass membrane protein</topology>
    </subcellularLocation>
</comment>
<comment type="caution">
    <text evidence="5">The sequence shown here is derived from an EMBL/GenBank/DDBJ whole genome shotgun (WGS) entry which is preliminary data.</text>
</comment>
<gene>
    <name evidence="5" type="ORF">FUA23_21275</name>
</gene>
<dbReference type="InterPro" id="IPR021147">
    <property type="entry name" value="DUF697"/>
</dbReference>
<keyword evidence="6" id="KW-1185">Reference proteome</keyword>
<keyword evidence="2" id="KW-0812">Transmembrane</keyword>
<protein>
    <submittedName>
        <fullName evidence="5">DUF697 domain-containing protein</fullName>
    </submittedName>
</protein>
<accession>A0A5C7F2C8</accession>
<dbReference type="EMBL" id="VOXD01000054">
    <property type="protein sequence ID" value="TXF84246.1"/>
    <property type="molecule type" value="Genomic_DNA"/>
</dbReference>
<evidence type="ECO:0000313" key="5">
    <source>
        <dbReference type="EMBL" id="TXF84246.1"/>
    </source>
</evidence>
<dbReference type="RefSeq" id="WP_147932801.1">
    <property type="nucleotide sequence ID" value="NZ_VOXD01000054.1"/>
</dbReference>
<dbReference type="Proteomes" id="UP000321907">
    <property type="component" value="Unassembled WGS sequence"/>
</dbReference>